<name>A0A0W0R466_9GAMM</name>
<feature type="domain" description="Peptidase S11 D-Ala-D-Ala carboxypeptidase A C-terminal" evidence="17">
    <location>
        <begin position="292"/>
        <end position="382"/>
    </location>
</feature>
<dbReference type="GO" id="GO:0071555">
    <property type="term" value="P:cell wall organization"/>
    <property type="evidence" value="ECO:0007669"/>
    <property type="project" value="UniProtKB-KW"/>
</dbReference>
<feature type="active site" description="Proton acceptor" evidence="13">
    <location>
        <position position="83"/>
    </location>
</feature>
<accession>A0A0W0R466</accession>
<feature type="signal peptide" evidence="16">
    <location>
        <begin position="1"/>
        <end position="24"/>
    </location>
</feature>
<dbReference type="SMART" id="SM00936">
    <property type="entry name" value="PBP5_C"/>
    <property type="match status" value="1"/>
</dbReference>
<dbReference type="AlphaFoldDB" id="A0A0W0R466"/>
<reference evidence="18 19" key="1">
    <citation type="submission" date="2015-11" db="EMBL/GenBank/DDBJ databases">
        <title>Identification of large and diverse effector repertoires of 38 Legionella species.</title>
        <authorList>
            <person name="Burstein D."/>
            <person name="Amaro F."/>
            <person name="Zusman T."/>
            <person name="Lifshitz Z."/>
            <person name="Cohen O."/>
            <person name="Gilbert J.A."/>
            <person name="Pupko T."/>
            <person name="Shuman H.A."/>
            <person name="Segal G."/>
        </authorList>
    </citation>
    <scope>NUCLEOTIDE SEQUENCE [LARGE SCALE GENOMIC DNA]</scope>
    <source>
        <strain evidence="18 19">1762-AUS-E</strain>
    </source>
</reference>
<evidence type="ECO:0000256" key="6">
    <source>
        <dbReference type="ARBA" id="ARBA00022670"/>
    </source>
</evidence>
<protein>
    <recommendedName>
        <fullName evidence="4">serine-type D-Ala-D-Ala carboxypeptidase</fullName>
        <ecNumber evidence="4">3.4.16.4</ecNumber>
    </recommendedName>
</protein>
<evidence type="ECO:0000256" key="8">
    <source>
        <dbReference type="ARBA" id="ARBA00022801"/>
    </source>
</evidence>
<comment type="similarity">
    <text evidence="3 15">Belongs to the peptidase S11 family.</text>
</comment>
<dbReference type="InterPro" id="IPR018044">
    <property type="entry name" value="Peptidase_S11"/>
</dbReference>
<comment type="caution">
    <text evidence="18">The sequence shown here is derived from an EMBL/GenBank/DDBJ whole genome shotgun (WGS) entry which is preliminary data.</text>
</comment>
<dbReference type="GO" id="GO:0009002">
    <property type="term" value="F:serine-type D-Ala-D-Ala carboxypeptidase activity"/>
    <property type="evidence" value="ECO:0007669"/>
    <property type="project" value="UniProtKB-EC"/>
</dbReference>
<dbReference type="PANTHER" id="PTHR21581:SF6">
    <property type="entry name" value="TRAFFICKING PROTEIN PARTICLE COMPLEX SUBUNIT 12"/>
    <property type="match status" value="1"/>
</dbReference>
<evidence type="ECO:0000256" key="16">
    <source>
        <dbReference type="SAM" id="SignalP"/>
    </source>
</evidence>
<proteinExistence type="inferred from homology"/>
<dbReference type="Pfam" id="PF07943">
    <property type="entry name" value="PBP5_C"/>
    <property type="match status" value="1"/>
</dbReference>
<keyword evidence="5 18" id="KW-0121">Carboxypeptidase</keyword>
<dbReference type="PANTHER" id="PTHR21581">
    <property type="entry name" value="D-ALANYL-D-ALANINE CARBOXYPEPTIDASE"/>
    <property type="match status" value="1"/>
</dbReference>
<dbReference type="GO" id="GO:0009252">
    <property type="term" value="P:peptidoglycan biosynthetic process"/>
    <property type="evidence" value="ECO:0007669"/>
    <property type="project" value="UniProtKB-UniPathway"/>
</dbReference>
<dbReference type="SUPFAM" id="SSF69189">
    <property type="entry name" value="Penicillin-binding protein associated domain"/>
    <property type="match status" value="1"/>
</dbReference>
<dbReference type="GO" id="GO:0006508">
    <property type="term" value="P:proteolysis"/>
    <property type="evidence" value="ECO:0007669"/>
    <property type="project" value="UniProtKB-KW"/>
</dbReference>
<dbReference type="EC" id="3.4.16.4" evidence="4"/>
<dbReference type="Pfam" id="PF00768">
    <property type="entry name" value="Peptidase_S11"/>
    <property type="match status" value="1"/>
</dbReference>
<evidence type="ECO:0000256" key="15">
    <source>
        <dbReference type="RuleBase" id="RU004016"/>
    </source>
</evidence>
<evidence type="ECO:0000256" key="7">
    <source>
        <dbReference type="ARBA" id="ARBA00022729"/>
    </source>
</evidence>
<keyword evidence="10" id="KW-0573">Peptidoglycan synthesis</keyword>
<evidence type="ECO:0000256" key="4">
    <source>
        <dbReference type="ARBA" id="ARBA00012448"/>
    </source>
</evidence>
<feature type="binding site" evidence="14">
    <location>
        <position position="242"/>
    </location>
    <ligand>
        <name>substrate</name>
    </ligand>
</feature>
<dbReference type="InterPro" id="IPR001967">
    <property type="entry name" value="Peptidase_S11_N"/>
</dbReference>
<evidence type="ECO:0000256" key="1">
    <source>
        <dbReference type="ARBA" id="ARBA00003217"/>
    </source>
</evidence>
<dbReference type="InterPro" id="IPR015956">
    <property type="entry name" value="Peniciliin-bd_prot_C_sf"/>
</dbReference>
<organism evidence="18 19">
    <name type="scientific">Legionella adelaidensis</name>
    <dbReference type="NCBI Taxonomy" id="45056"/>
    <lineage>
        <taxon>Bacteria</taxon>
        <taxon>Pseudomonadati</taxon>
        <taxon>Pseudomonadota</taxon>
        <taxon>Gammaproteobacteria</taxon>
        <taxon>Legionellales</taxon>
        <taxon>Legionellaceae</taxon>
        <taxon>Legionella</taxon>
    </lineage>
</organism>
<feature type="active site" evidence="13">
    <location>
        <position position="140"/>
    </location>
</feature>
<gene>
    <name evidence="18" type="primary">dacA</name>
    <name evidence="18" type="ORF">Lade_0534</name>
</gene>
<feature type="active site" description="Acyl-ester intermediate" evidence="13">
    <location>
        <position position="80"/>
    </location>
</feature>
<evidence type="ECO:0000256" key="9">
    <source>
        <dbReference type="ARBA" id="ARBA00022960"/>
    </source>
</evidence>
<dbReference type="EMBL" id="LNKA01000001">
    <property type="protein sequence ID" value="KTC65876.1"/>
    <property type="molecule type" value="Genomic_DNA"/>
</dbReference>
<dbReference type="Gene3D" id="2.60.410.10">
    <property type="entry name" value="D-Ala-D-Ala carboxypeptidase, C-terminal domain"/>
    <property type="match status" value="1"/>
</dbReference>
<keyword evidence="7 16" id="KW-0732">Signal</keyword>
<dbReference type="Gene3D" id="3.40.710.10">
    <property type="entry name" value="DD-peptidase/beta-lactamase superfamily"/>
    <property type="match status" value="1"/>
</dbReference>
<evidence type="ECO:0000256" key="3">
    <source>
        <dbReference type="ARBA" id="ARBA00007164"/>
    </source>
</evidence>
<dbReference type="Proteomes" id="UP000054859">
    <property type="component" value="Unassembled WGS sequence"/>
</dbReference>
<feature type="chain" id="PRO_5006910510" description="serine-type D-Ala-D-Ala carboxypeptidase" evidence="16">
    <location>
        <begin position="25"/>
        <end position="402"/>
    </location>
</feature>
<comment type="pathway">
    <text evidence="2">Cell wall biogenesis; peptidoglycan biosynthesis.</text>
</comment>
<evidence type="ECO:0000313" key="18">
    <source>
        <dbReference type="EMBL" id="KTC65876.1"/>
    </source>
</evidence>
<dbReference type="GO" id="GO:0008360">
    <property type="term" value="P:regulation of cell shape"/>
    <property type="evidence" value="ECO:0007669"/>
    <property type="project" value="UniProtKB-KW"/>
</dbReference>
<dbReference type="InterPro" id="IPR037167">
    <property type="entry name" value="Peptidase_S11_C_sf"/>
</dbReference>
<evidence type="ECO:0000256" key="14">
    <source>
        <dbReference type="PIRSR" id="PIRSR618044-2"/>
    </source>
</evidence>
<comment type="function">
    <text evidence="1">Removes C-terminal D-alanyl residues from sugar-peptide cell wall precursors.</text>
</comment>
<keyword evidence="8 18" id="KW-0378">Hydrolase</keyword>
<dbReference type="UniPathway" id="UPA00219"/>
<sequence length="402" mass="44896">MNKPNYFLTSLLLFVTLAFQPAIYANTPTPDSLHPTSEVNNPLITPTPPMLNAKAYILIDVNSGKILAEKNSEEKLPPASLTKMMTLYVVSNALHNQQIHLNDSVRISQEAWKTGGSRMFVKEGEPVSVEDLLKGIIVHSGNDACVAMAEHVGGSESTFTELMNQQAKNLGMVNSHFTDSTGLPSPQLYTTAKDLAILGRALVTQFPEYYHWYKQKWFTYNGIRQPNRNRLLWRDSSVDGIKTGHTNDAGFCLVSSAKRDNMRLLAVVLGAPSDTSRADDSERLLNYGFRFFESHSLYKAGTPITQIPVYKGETNQLAAGLKEDQYITIPTGQYQRLVINTKVSSYLQAPIEKGDQVGELVVQFDNKTISTEPLYALESIPKGGFFTRMKDSVRLLYKRWFG</sequence>
<keyword evidence="6" id="KW-0645">Protease</keyword>
<evidence type="ECO:0000313" key="19">
    <source>
        <dbReference type="Proteomes" id="UP000054859"/>
    </source>
</evidence>
<dbReference type="RefSeq" id="WP_058461601.1">
    <property type="nucleotide sequence ID" value="NZ_CAAAHS010000004.1"/>
</dbReference>
<evidence type="ECO:0000256" key="12">
    <source>
        <dbReference type="ARBA" id="ARBA00034000"/>
    </source>
</evidence>
<evidence type="ECO:0000256" key="13">
    <source>
        <dbReference type="PIRSR" id="PIRSR618044-1"/>
    </source>
</evidence>
<evidence type="ECO:0000259" key="17">
    <source>
        <dbReference type="SMART" id="SM00936"/>
    </source>
</evidence>
<evidence type="ECO:0000256" key="11">
    <source>
        <dbReference type="ARBA" id="ARBA00023316"/>
    </source>
</evidence>
<keyword evidence="11" id="KW-0961">Cell wall biogenesis/degradation</keyword>
<evidence type="ECO:0000256" key="5">
    <source>
        <dbReference type="ARBA" id="ARBA00022645"/>
    </source>
</evidence>
<dbReference type="OrthoDB" id="9795979at2"/>
<dbReference type="SUPFAM" id="SSF56601">
    <property type="entry name" value="beta-lactamase/transpeptidase-like"/>
    <property type="match status" value="1"/>
</dbReference>
<dbReference type="PATRIC" id="fig|45056.6.peg.555"/>
<keyword evidence="9" id="KW-0133">Cell shape</keyword>
<dbReference type="InterPro" id="IPR012338">
    <property type="entry name" value="Beta-lactam/transpept-like"/>
</dbReference>
<dbReference type="InterPro" id="IPR012907">
    <property type="entry name" value="Peptidase_S11_C"/>
</dbReference>
<dbReference type="PRINTS" id="PR00725">
    <property type="entry name" value="DADACBPTASE1"/>
</dbReference>
<evidence type="ECO:0000256" key="2">
    <source>
        <dbReference type="ARBA" id="ARBA00004752"/>
    </source>
</evidence>
<evidence type="ECO:0000256" key="10">
    <source>
        <dbReference type="ARBA" id="ARBA00022984"/>
    </source>
</evidence>
<dbReference type="STRING" id="45056.Lade_0534"/>
<keyword evidence="19" id="KW-1185">Reference proteome</keyword>
<comment type="catalytic activity">
    <reaction evidence="12">
        <text>Preferential cleavage: (Ac)2-L-Lys-D-Ala-|-D-Ala. Also transpeptidation of peptidyl-alanyl moieties that are N-acyl substituents of D-alanine.</text>
        <dbReference type="EC" id="3.4.16.4"/>
    </reaction>
</comment>